<gene>
    <name evidence="3" type="ORF">PSTT_02096</name>
</gene>
<keyword evidence="4" id="KW-1185">Reference proteome</keyword>
<reference evidence="3" key="1">
    <citation type="submission" date="2017-12" db="EMBL/GenBank/DDBJ databases">
        <title>Gene loss provides genomic basis for host adaptation in cereal stripe rust fungi.</title>
        <authorList>
            <person name="Xia C."/>
        </authorList>
    </citation>
    <scope>NUCLEOTIDE SEQUENCE [LARGE SCALE GENOMIC DNA]</scope>
    <source>
        <strain evidence="3">93-210</strain>
    </source>
</reference>
<proteinExistence type="predicted"/>
<evidence type="ECO:0000313" key="3">
    <source>
        <dbReference type="EMBL" id="POW15541.1"/>
    </source>
</evidence>
<dbReference type="Proteomes" id="UP000239156">
    <property type="component" value="Unassembled WGS sequence"/>
</dbReference>
<name>A0A2S4W1B2_9BASI</name>
<keyword evidence="1" id="KW-0175">Coiled coil</keyword>
<sequence>MSFIVPIPLGRDLPAPPPSAGPTPTLSDVGRSTDYFLKAAQAYEGIYIYHPPPPQNSRGDRPTTLISAAKLMVETCLKSITHSNPEIMQSPELQALMAGFEASLERIKSQLVTQINQNHTNLTARVDLHHAQALNNYANTTRQITTLQTQVQEMNARIQRIDRLL</sequence>
<dbReference type="VEuPathDB" id="FungiDB:PSHT_06546"/>
<dbReference type="AlphaFoldDB" id="A0A2S4W1B2"/>
<protein>
    <submittedName>
        <fullName evidence="3">Uncharacterized protein</fullName>
    </submittedName>
</protein>
<dbReference type="EMBL" id="PKSL01000012">
    <property type="protein sequence ID" value="POW15541.1"/>
    <property type="molecule type" value="Genomic_DNA"/>
</dbReference>
<organism evidence="3 4">
    <name type="scientific">Puccinia striiformis</name>
    <dbReference type="NCBI Taxonomy" id="27350"/>
    <lineage>
        <taxon>Eukaryota</taxon>
        <taxon>Fungi</taxon>
        <taxon>Dikarya</taxon>
        <taxon>Basidiomycota</taxon>
        <taxon>Pucciniomycotina</taxon>
        <taxon>Pucciniomycetes</taxon>
        <taxon>Pucciniales</taxon>
        <taxon>Pucciniaceae</taxon>
        <taxon>Puccinia</taxon>
    </lineage>
</organism>
<feature type="region of interest" description="Disordered" evidence="2">
    <location>
        <begin position="9"/>
        <end position="28"/>
    </location>
</feature>
<evidence type="ECO:0000256" key="1">
    <source>
        <dbReference type="SAM" id="Coils"/>
    </source>
</evidence>
<dbReference type="VEuPathDB" id="FungiDB:PSTT_02096"/>
<comment type="caution">
    <text evidence="3">The sequence shown here is derived from an EMBL/GenBank/DDBJ whole genome shotgun (WGS) entry which is preliminary data.</text>
</comment>
<evidence type="ECO:0000313" key="4">
    <source>
        <dbReference type="Proteomes" id="UP000239156"/>
    </source>
</evidence>
<evidence type="ECO:0000256" key="2">
    <source>
        <dbReference type="SAM" id="MobiDB-lite"/>
    </source>
</evidence>
<accession>A0A2S4W1B2</accession>
<feature type="coiled-coil region" evidence="1">
    <location>
        <begin position="137"/>
        <end position="164"/>
    </location>
</feature>